<dbReference type="InterPro" id="IPR000209">
    <property type="entry name" value="Peptidase_S8/S53_dom"/>
</dbReference>
<comment type="similarity">
    <text evidence="1 7">Belongs to the peptidase S8 family.</text>
</comment>
<dbReference type="Proteomes" id="UP000604825">
    <property type="component" value="Unassembled WGS sequence"/>
</dbReference>
<feature type="domain" description="Subtilisin-like protease fibronectin type-III" evidence="11">
    <location>
        <begin position="581"/>
        <end position="684"/>
    </location>
</feature>
<evidence type="ECO:0000256" key="3">
    <source>
        <dbReference type="ARBA" id="ARBA00022729"/>
    </source>
</evidence>
<evidence type="ECO:0000256" key="8">
    <source>
        <dbReference type="SAM" id="MobiDB-lite"/>
    </source>
</evidence>
<dbReference type="PROSITE" id="PS51892">
    <property type="entry name" value="SUBTILASE"/>
    <property type="match status" value="1"/>
</dbReference>
<dbReference type="CDD" id="cd04852">
    <property type="entry name" value="Peptidases_S8_3"/>
    <property type="match status" value="1"/>
</dbReference>
<dbReference type="AlphaFoldDB" id="A0A811MKJ4"/>
<feature type="domain" description="Peptidase S8/S53" evidence="9">
    <location>
        <begin position="79"/>
        <end position="499"/>
    </location>
</feature>
<dbReference type="SUPFAM" id="SSF52743">
    <property type="entry name" value="Subtilisin-like"/>
    <property type="match status" value="1"/>
</dbReference>
<feature type="domain" description="Inhibitor I9" evidence="10">
    <location>
        <begin position="9"/>
        <end position="55"/>
    </location>
</feature>
<protein>
    <submittedName>
        <fullName evidence="12">Uncharacterized protein</fullName>
    </submittedName>
</protein>
<dbReference type="Gene3D" id="2.60.40.2310">
    <property type="match status" value="1"/>
</dbReference>
<dbReference type="InterPro" id="IPR015500">
    <property type="entry name" value="Peptidase_S8_subtilisin-rel"/>
</dbReference>
<dbReference type="Gene3D" id="3.50.30.30">
    <property type="match status" value="1"/>
</dbReference>
<dbReference type="InterPro" id="IPR041469">
    <property type="entry name" value="Subtilisin-like_FN3"/>
</dbReference>
<feature type="region of interest" description="Disordered" evidence="8">
    <location>
        <begin position="140"/>
        <end position="170"/>
    </location>
</feature>
<dbReference type="OrthoDB" id="206201at2759"/>
<comment type="caution">
    <text evidence="12">The sequence shown here is derived from an EMBL/GenBank/DDBJ whole genome shotgun (WGS) entry which is preliminary data.</text>
</comment>
<feature type="active site" description="Charge relay system" evidence="6 7">
    <location>
        <position position="163"/>
    </location>
</feature>
<feature type="active site" description="Charge relay system" evidence="6 7">
    <location>
        <position position="87"/>
    </location>
</feature>
<dbReference type="InterPro" id="IPR023828">
    <property type="entry name" value="Peptidase_S8_Ser-AS"/>
</dbReference>
<gene>
    <name evidence="12" type="ORF">NCGR_LOCUS3864</name>
</gene>
<dbReference type="PROSITE" id="PS00137">
    <property type="entry name" value="SUBTILASE_HIS"/>
    <property type="match status" value="1"/>
</dbReference>
<evidence type="ECO:0000256" key="5">
    <source>
        <dbReference type="ARBA" id="ARBA00022825"/>
    </source>
</evidence>
<reference evidence="12" key="1">
    <citation type="submission" date="2020-10" db="EMBL/GenBank/DDBJ databases">
        <authorList>
            <person name="Han B."/>
            <person name="Lu T."/>
            <person name="Zhao Q."/>
            <person name="Huang X."/>
            <person name="Zhao Y."/>
        </authorList>
    </citation>
    <scope>NUCLEOTIDE SEQUENCE</scope>
</reference>
<dbReference type="PRINTS" id="PR00723">
    <property type="entry name" value="SUBTILISIN"/>
</dbReference>
<accession>A0A811MKJ4</accession>
<evidence type="ECO:0000256" key="2">
    <source>
        <dbReference type="ARBA" id="ARBA00022670"/>
    </source>
</evidence>
<name>A0A811MKJ4_9POAL</name>
<dbReference type="InterPro" id="IPR010259">
    <property type="entry name" value="S8pro/Inhibitor_I9"/>
</dbReference>
<dbReference type="Pfam" id="PF00082">
    <property type="entry name" value="Peptidase_S8"/>
    <property type="match status" value="1"/>
</dbReference>
<evidence type="ECO:0000313" key="13">
    <source>
        <dbReference type="Proteomes" id="UP000604825"/>
    </source>
</evidence>
<dbReference type="InterPro" id="IPR034197">
    <property type="entry name" value="Peptidases_S8_3"/>
</dbReference>
<dbReference type="Pfam" id="PF05922">
    <property type="entry name" value="Inhibitor_I9"/>
    <property type="match status" value="1"/>
</dbReference>
<evidence type="ECO:0000256" key="1">
    <source>
        <dbReference type="ARBA" id="ARBA00011073"/>
    </source>
</evidence>
<dbReference type="GO" id="GO:0004252">
    <property type="term" value="F:serine-type endopeptidase activity"/>
    <property type="evidence" value="ECO:0007669"/>
    <property type="project" value="UniProtKB-UniRule"/>
</dbReference>
<evidence type="ECO:0000313" key="12">
    <source>
        <dbReference type="EMBL" id="CAD6206123.1"/>
    </source>
</evidence>
<evidence type="ECO:0000259" key="9">
    <source>
        <dbReference type="Pfam" id="PF00082"/>
    </source>
</evidence>
<keyword evidence="13" id="KW-1185">Reference proteome</keyword>
<sequence length="692" mass="73480">MVGSLSPAANSTRFLYVYDTVMHGFAAELTVDEARRLSNTPGVTGVFKDKAVHLHTTRSPAFLVLDKDSGIWPDTDFVDGIIIGFVDSGIWPESPSFNDIGLTPVRPSWKGWCADGERFNASMCNNKLVGARTFTAGAGTHTEWLPGRNEAHDFQSPRDKDGHGTHVASTAAGSEVPGANLFEFASGTERGVAPKARVAMYKACGPMGFCSMSGIAAAVDAAVKDGVDILSLSFGSQDHDFYKEPMSTALFGAVRAGVFVACSAGPDASSLRNVAPWITTVGAATMDWVFPASDTLGNGQVLTGQSLYDVTANRTDFVRLLPSACTAKDLVPDRIMGKIVVCAGDLGADASFGAAVQKAGGSGLVSVATQDWRMEGLVVQAFTLPAVSLSAREAEKLAAYVRSEPYPVASFRFTSRTVTGENPAPMVPSFSSRGPNHVTREILKPDVIAPGTNILAAWPGESPLTDAEEDPRRARFNIVSGTSMSCPHVAGAAALLKHSHGRPIADNGRKGGAGDDATPLAAGAGLVRPQQALDPGLVYDVAEWDYVDFLCTLNYTAAQVRMFVLGFAGCTRTLPGGIGGLNYPSFVADLGNGTDIRVLPRTVTKVSEGPETYAVKVVAPRQLVEVTVTPATLEFGGEPYEKKSYTVVFRNKYRTPSAHGAAGMALFCQIVWQNDVHTVRSPVVFMWNRRDQ</sequence>
<keyword evidence="3" id="KW-0732">Signal</keyword>
<evidence type="ECO:0000256" key="6">
    <source>
        <dbReference type="PIRSR" id="PIRSR615500-1"/>
    </source>
</evidence>
<evidence type="ECO:0000259" key="11">
    <source>
        <dbReference type="Pfam" id="PF17766"/>
    </source>
</evidence>
<dbReference type="InterPro" id="IPR022398">
    <property type="entry name" value="Peptidase_S8_His-AS"/>
</dbReference>
<dbReference type="CDD" id="cd02120">
    <property type="entry name" value="PA_subtilisin_like"/>
    <property type="match status" value="1"/>
</dbReference>
<evidence type="ECO:0000256" key="4">
    <source>
        <dbReference type="ARBA" id="ARBA00022801"/>
    </source>
</evidence>
<dbReference type="Gene3D" id="3.30.70.80">
    <property type="entry name" value="Peptidase S8 propeptide/proteinase inhibitor I9"/>
    <property type="match status" value="1"/>
</dbReference>
<dbReference type="InterPro" id="IPR037045">
    <property type="entry name" value="S8pro/Inhibitor_I9_sf"/>
</dbReference>
<dbReference type="Pfam" id="PF17766">
    <property type="entry name" value="fn3_6"/>
    <property type="match status" value="1"/>
</dbReference>
<feature type="active site" description="Charge relay system" evidence="6 7">
    <location>
        <position position="483"/>
    </location>
</feature>
<keyword evidence="2 7" id="KW-0645">Protease</keyword>
<dbReference type="PROSITE" id="PS00138">
    <property type="entry name" value="SUBTILASE_SER"/>
    <property type="match status" value="1"/>
</dbReference>
<evidence type="ECO:0000259" key="10">
    <source>
        <dbReference type="Pfam" id="PF05922"/>
    </source>
</evidence>
<dbReference type="InterPro" id="IPR036852">
    <property type="entry name" value="Peptidase_S8/S53_dom_sf"/>
</dbReference>
<dbReference type="Gene3D" id="3.40.50.200">
    <property type="entry name" value="Peptidase S8/S53 domain"/>
    <property type="match status" value="1"/>
</dbReference>
<organism evidence="12 13">
    <name type="scientific">Miscanthus lutarioriparius</name>
    <dbReference type="NCBI Taxonomy" id="422564"/>
    <lineage>
        <taxon>Eukaryota</taxon>
        <taxon>Viridiplantae</taxon>
        <taxon>Streptophyta</taxon>
        <taxon>Embryophyta</taxon>
        <taxon>Tracheophyta</taxon>
        <taxon>Spermatophyta</taxon>
        <taxon>Magnoliopsida</taxon>
        <taxon>Liliopsida</taxon>
        <taxon>Poales</taxon>
        <taxon>Poaceae</taxon>
        <taxon>PACMAD clade</taxon>
        <taxon>Panicoideae</taxon>
        <taxon>Andropogonodae</taxon>
        <taxon>Andropogoneae</taxon>
        <taxon>Saccharinae</taxon>
        <taxon>Miscanthus</taxon>
    </lineage>
</organism>
<dbReference type="EMBL" id="CAJGYO010000001">
    <property type="protein sequence ID" value="CAD6206123.1"/>
    <property type="molecule type" value="Genomic_DNA"/>
</dbReference>
<feature type="compositionally biased region" description="Basic and acidic residues" evidence="8">
    <location>
        <begin position="149"/>
        <end position="164"/>
    </location>
</feature>
<dbReference type="GO" id="GO:0006508">
    <property type="term" value="P:proteolysis"/>
    <property type="evidence" value="ECO:0007669"/>
    <property type="project" value="UniProtKB-KW"/>
</dbReference>
<evidence type="ECO:0000256" key="7">
    <source>
        <dbReference type="PROSITE-ProRule" id="PRU01240"/>
    </source>
</evidence>
<dbReference type="PANTHER" id="PTHR10795">
    <property type="entry name" value="PROPROTEIN CONVERTASE SUBTILISIN/KEXIN"/>
    <property type="match status" value="1"/>
</dbReference>
<proteinExistence type="inferred from homology"/>
<keyword evidence="5 7" id="KW-0720">Serine protease</keyword>
<keyword evidence="4 7" id="KW-0378">Hydrolase</keyword>
<dbReference type="InterPro" id="IPR045051">
    <property type="entry name" value="SBT"/>
</dbReference>